<name>A0A0D0CA26_9AGAR</name>
<gene>
    <name evidence="1" type="ORF">GYMLUDRAFT_264430</name>
</gene>
<evidence type="ECO:0000313" key="2">
    <source>
        <dbReference type="Proteomes" id="UP000053593"/>
    </source>
</evidence>
<evidence type="ECO:0000313" key="1">
    <source>
        <dbReference type="EMBL" id="KIK54857.1"/>
    </source>
</evidence>
<protein>
    <submittedName>
        <fullName evidence="1">Uncharacterized protein</fullName>
    </submittedName>
</protein>
<dbReference type="EMBL" id="KN834812">
    <property type="protein sequence ID" value="KIK54857.1"/>
    <property type="molecule type" value="Genomic_DNA"/>
</dbReference>
<keyword evidence="2" id="KW-1185">Reference proteome</keyword>
<dbReference type="AlphaFoldDB" id="A0A0D0CA26"/>
<proteinExistence type="predicted"/>
<sequence length="153" mass="16787">MDAFTAVTSYFATSSVEDITVDAPVNEDNGSGANSYCAALFVHRASRFPPDISFSTDLHLPSPPPSFPRLTDPFTLPVFAILPRNTPLFDDPTGILFVKTVGFWEGLFCFLKSRVGMSLRWSVLSGINLYNSSTFFKPGFFAFVFCTVLSMGS</sequence>
<reference evidence="1 2" key="1">
    <citation type="submission" date="2014-04" db="EMBL/GenBank/DDBJ databases">
        <title>Evolutionary Origins and Diversification of the Mycorrhizal Mutualists.</title>
        <authorList>
            <consortium name="DOE Joint Genome Institute"/>
            <consortium name="Mycorrhizal Genomics Consortium"/>
            <person name="Kohler A."/>
            <person name="Kuo A."/>
            <person name="Nagy L.G."/>
            <person name="Floudas D."/>
            <person name="Copeland A."/>
            <person name="Barry K.W."/>
            <person name="Cichocki N."/>
            <person name="Veneault-Fourrey C."/>
            <person name="LaButti K."/>
            <person name="Lindquist E.A."/>
            <person name="Lipzen A."/>
            <person name="Lundell T."/>
            <person name="Morin E."/>
            <person name="Murat C."/>
            <person name="Riley R."/>
            <person name="Ohm R."/>
            <person name="Sun H."/>
            <person name="Tunlid A."/>
            <person name="Henrissat B."/>
            <person name="Grigoriev I.V."/>
            <person name="Hibbett D.S."/>
            <person name="Martin F."/>
        </authorList>
    </citation>
    <scope>NUCLEOTIDE SEQUENCE [LARGE SCALE GENOMIC DNA]</scope>
    <source>
        <strain evidence="1 2">FD-317 M1</strain>
    </source>
</reference>
<dbReference type="Proteomes" id="UP000053593">
    <property type="component" value="Unassembled WGS sequence"/>
</dbReference>
<dbReference type="HOGENOM" id="CLU_1713495_0_0_1"/>
<accession>A0A0D0CA26</accession>
<organism evidence="1 2">
    <name type="scientific">Collybiopsis luxurians FD-317 M1</name>
    <dbReference type="NCBI Taxonomy" id="944289"/>
    <lineage>
        <taxon>Eukaryota</taxon>
        <taxon>Fungi</taxon>
        <taxon>Dikarya</taxon>
        <taxon>Basidiomycota</taxon>
        <taxon>Agaricomycotina</taxon>
        <taxon>Agaricomycetes</taxon>
        <taxon>Agaricomycetidae</taxon>
        <taxon>Agaricales</taxon>
        <taxon>Marasmiineae</taxon>
        <taxon>Omphalotaceae</taxon>
        <taxon>Collybiopsis</taxon>
        <taxon>Collybiopsis luxurians</taxon>
    </lineage>
</organism>